<dbReference type="Gene3D" id="3.40.470.10">
    <property type="entry name" value="Uracil-DNA glycosylase-like domain"/>
    <property type="match status" value="1"/>
</dbReference>
<evidence type="ECO:0000256" key="2">
    <source>
        <dbReference type="ARBA" id="ARBA00006521"/>
    </source>
</evidence>
<dbReference type="SUPFAM" id="SSF52141">
    <property type="entry name" value="Uracil-DNA glycosylase-like"/>
    <property type="match status" value="1"/>
</dbReference>
<dbReference type="GO" id="GO:0006281">
    <property type="term" value="P:DNA repair"/>
    <property type="evidence" value="ECO:0007669"/>
    <property type="project" value="UniProtKB-KW"/>
</dbReference>
<dbReference type="InterPro" id="IPR036895">
    <property type="entry name" value="Uracil-DNA_glycosylase-like_sf"/>
</dbReference>
<feature type="domain" description="Uracil-DNA glycosylase-like" evidence="12">
    <location>
        <begin position="36"/>
        <end position="191"/>
    </location>
</feature>
<evidence type="ECO:0000256" key="1">
    <source>
        <dbReference type="ARBA" id="ARBA00001400"/>
    </source>
</evidence>
<dbReference type="GO" id="GO:0004844">
    <property type="term" value="F:uracil DNA N-glycosylase activity"/>
    <property type="evidence" value="ECO:0007669"/>
    <property type="project" value="UniProtKB-EC"/>
</dbReference>
<evidence type="ECO:0000256" key="8">
    <source>
        <dbReference type="ARBA" id="ARBA00022801"/>
    </source>
</evidence>
<dbReference type="GO" id="GO:0046872">
    <property type="term" value="F:metal ion binding"/>
    <property type="evidence" value="ECO:0007669"/>
    <property type="project" value="UniProtKB-KW"/>
</dbReference>
<keyword evidence="9" id="KW-0408">Iron</keyword>
<dbReference type="GO" id="GO:0051539">
    <property type="term" value="F:4 iron, 4 sulfur cluster binding"/>
    <property type="evidence" value="ECO:0007669"/>
    <property type="project" value="UniProtKB-KW"/>
</dbReference>
<keyword evidence="11" id="KW-0234">DNA repair</keyword>
<keyword evidence="5" id="KW-0004">4Fe-4S</keyword>
<proteinExistence type="inferred from homology"/>
<keyword evidence="7" id="KW-0227">DNA damage</keyword>
<evidence type="ECO:0000313" key="13">
    <source>
        <dbReference type="EMBL" id="OGD39968.1"/>
    </source>
</evidence>
<dbReference type="SMART" id="SM00987">
    <property type="entry name" value="UreE_C"/>
    <property type="match status" value="1"/>
</dbReference>
<dbReference type="EC" id="3.2.2.27" evidence="3"/>
<dbReference type="InterPro" id="IPR005122">
    <property type="entry name" value="Uracil-DNA_glycosylase-like"/>
</dbReference>
<evidence type="ECO:0000256" key="3">
    <source>
        <dbReference type="ARBA" id="ARBA00012030"/>
    </source>
</evidence>
<protein>
    <recommendedName>
        <fullName evidence="4">Type-4 uracil-DNA glycosylase</fullName>
        <ecNumber evidence="3">3.2.2.27</ecNumber>
    </recommendedName>
</protein>
<name>A0A1F5CAX9_9BACT</name>
<dbReference type="CDD" id="cd10030">
    <property type="entry name" value="UDG-F4_TTUDGA_SPO1dp_like"/>
    <property type="match status" value="1"/>
</dbReference>
<evidence type="ECO:0000256" key="5">
    <source>
        <dbReference type="ARBA" id="ARBA00022485"/>
    </source>
</evidence>
<accession>A0A1F5CAX9</accession>
<organism evidence="13 14">
    <name type="scientific">Candidatus Azambacteria bacterium RIFCSPLOWO2_02_FULL_44_14</name>
    <dbReference type="NCBI Taxonomy" id="1797306"/>
    <lineage>
        <taxon>Bacteria</taxon>
        <taxon>Candidatus Azamiibacteriota</taxon>
    </lineage>
</organism>
<keyword evidence="6" id="KW-0479">Metal-binding</keyword>
<comment type="catalytic activity">
    <reaction evidence="1">
        <text>Hydrolyzes single-stranded DNA or mismatched double-stranded DNA and polynucleotides, releasing free uracil.</text>
        <dbReference type="EC" id="3.2.2.27"/>
    </reaction>
</comment>
<evidence type="ECO:0000256" key="10">
    <source>
        <dbReference type="ARBA" id="ARBA00023014"/>
    </source>
</evidence>
<keyword evidence="10" id="KW-0411">Iron-sulfur</keyword>
<dbReference type="Proteomes" id="UP000177197">
    <property type="component" value="Unassembled WGS sequence"/>
</dbReference>
<evidence type="ECO:0000259" key="12">
    <source>
        <dbReference type="SMART" id="SM00986"/>
    </source>
</evidence>
<reference evidence="13 14" key="1">
    <citation type="journal article" date="2016" name="Nat. Commun.">
        <title>Thousands of microbial genomes shed light on interconnected biogeochemical processes in an aquifer system.</title>
        <authorList>
            <person name="Anantharaman K."/>
            <person name="Brown C.T."/>
            <person name="Hug L.A."/>
            <person name="Sharon I."/>
            <person name="Castelle C.J."/>
            <person name="Probst A.J."/>
            <person name="Thomas B.C."/>
            <person name="Singh A."/>
            <person name="Wilkins M.J."/>
            <person name="Karaoz U."/>
            <person name="Brodie E.L."/>
            <person name="Williams K.H."/>
            <person name="Hubbard S.S."/>
            <person name="Banfield J.F."/>
        </authorList>
    </citation>
    <scope>NUCLEOTIDE SEQUENCE [LARGE SCALE GENOMIC DNA]</scope>
</reference>
<evidence type="ECO:0000313" key="14">
    <source>
        <dbReference type="Proteomes" id="UP000177197"/>
    </source>
</evidence>
<dbReference type="SMART" id="SM00986">
    <property type="entry name" value="UDG"/>
    <property type="match status" value="1"/>
</dbReference>
<evidence type="ECO:0000256" key="6">
    <source>
        <dbReference type="ARBA" id="ARBA00022723"/>
    </source>
</evidence>
<gene>
    <name evidence="13" type="ORF">A3I30_02055</name>
</gene>
<dbReference type="InterPro" id="IPR051536">
    <property type="entry name" value="UDG_Type-4/5"/>
</dbReference>
<sequence length="200" mass="22631">MANRTELLREIKDKIIKANNSPLYGYRTKNKYFPVIGEGSHDAKIMFIGEAPGKNEAETGRPFCGASGRVLDELLQSIGLDRKEVYVTNIVKDRPPDNRDPLPNEIEYYAPFLDRQIEIIKPEVVATLGRFSMGYIMKKFGLEAELKSISQMHGKEFGAKTSYGSVKIIPLYHPAVAVYGTDKEILKKDFAILKKFSKRK</sequence>
<dbReference type="AlphaFoldDB" id="A0A1F5CAX9"/>
<evidence type="ECO:0000256" key="7">
    <source>
        <dbReference type="ARBA" id="ARBA00022763"/>
    </source>
</evidence>
<dbReference type="PANTHER" id="PTHR33693:SF1">
    <property type="entry name" value="TYPE-4 URACIL-DNA GLYCOSYLASE"/>
    <property type="match status" value="1"/>
</dbReference>
<dbReference type="EMBL" id="MEYV01000015">
    <property type="protein sequence ID" value="OGD39968.1"/>
    <property type="molecule type" value="Genomic_DNA"/>
</dbReference>
<evidence type="ECO:0000256" key="11">
    <source>
        <dbReference type="ARBA" id="ARBA00023204"/>
    </source>
</evidence>
<dbReference type="PANTHER" id="PTHR33693">
    <property type="entry name" value="TYPE-5 URACIL-DNA GLYCOSYLASE"/>
    <property type="match status" value="1"/>
</dbReference>
<dbReference type="Pfam" id="PF03167">
    <property type="entry name" value="UDG"/>
    <property type="match status" value="1"/>
</dbReference>
<keyword evidence="8" id="KW-0378">Hydrolase</keyword>
<comment type="caution">
    <text evidence="13">The sequence shown here is derived from an EMBL/GenBank/DDBJ whole genome shotgun (WGS) entry which is preliminary data.</text>
</comment>
<comment type="similarity">
    <text evidence="2">Belongs to the uracil-DNA glycosylase (UDG) superfamily. Type 4 (UDGa) family.</text>
</comment>
<dbReference type="InterPro" id="IPR005273">
    <property type="entry name" value="Ura-DNA_glyco_family4"/>
</dbReference>
<dbReference type="NCBIfam" id="TIGR00758">
    <property type="entry name" value="UDG_fam4"/>
    <property type="match status" value="1"/>
</dbReference>
<evidence type="ECO:0000256" key="4">
    <source>
        <dbReference type="ARBA" id="ARBA00019403"/>
    </source>
</evidence>
<evidence type="ECO:0000256" key="9">
    <source>
        <dbReference type="ARBA" id="ARBA00023004"/>
    </source>
</evidence>